<dbReference type="InterPro" id="IPR007627">
    <property type="entry name" value="RNA_pol_sigma70_r2"/>
</dbReference>
<dbReference type="InterPro" id="IPR013324">
    <property type="entry name" value="RNA_pol_sigma_r3/r4-like"/>
</dbReference>
<accession>A0ABT4CNV6</accession>
<evidence type="ECO:0000256" key="1">
    <source>
        <dbReference type="ARBA" id="ARBA00010641"/>
    </source>
</evidence>
<evidence type="ECO:0000256" key="4">
    <source>
        <dbReference type="ARBA" id="ARBA00023163"/>
    </source>
</evidence>
<dbReference type="NCBIfam" id="TIGR02937">
    <property type="entry name" value="sigma70-ECF"/>
    <property type="match status" value="1"/>
</dbReference>
<gene>
    <name evidence="7" type="ORF">OXH55_04635</name>
</gene>
<dbReference type="PANTHER" id="PTHR43133:SF60">
    <property type="entry name" value="RNA POLYMERASE SIGMA FACTOR SIGV"/>
    <property type="match status" value="1"/>
</dbReference>
<dbReference type="SUPFAM" id="SSF88659">
    <property type="entry name" value="Sigma3 and sigma4 domains of RNA polymerase sigma factors"/>
    <property type="match status" value="1"/>
</dbReference>
<sequence length="183" mass="21863">MKENDLIIKKAANGDDEAFRIIVEQYKNLVYAVCKNIVKDPHEAENLTQETFLQVYKSLHKYEYKGFKNWIGRIAVNKSIDYKRRLASKQENEIKYIDEMECLPDNKALIQDRLIQEERKREVICYCNELPLKYKSVIKKFYIQNKSYKEIAAEENISIKTVETRLYRAKNLLRKKIEEVEET</sequence>
<name>A0ABT4CNV6_9CLOT</name>
<comment type="similarity">
    <text evidence="1">Belongs to the sigma-70 factor family. ECF subfamily.</text>
</comment>
<keyword evidence="8" id="KW-1185">Reference proteome</keyword>
<dbReference type="RefSeq" id="WP_268048329.1">
    <property type="nucleotide sequence ID" value="NZ_JAPQES010000001.1"/>
</dbReference>
<dbReference type="InterPro" id="IPR013325">
    <property type="entry name" value="RNA_pol_sigma_r2"/>
</dbReference>
<evidence type="ECO:0000259" key="6">
    <source>
        <dbReference type="Pfam" id="PF08281"/>
    </source>
</evidence>
<dbReference type="Gene3D" id="1.10.10.10">
    <property type="entry name" value="Winged helix-like DNA-binding domain superfamily/Winged helix DNA-binding domain"/>
    <property type="match status" value="1"/>
</dbReference>
<evidence type="ECO:0000313" key="8">
    <source>
        <dbReference type="Proteomes" id="UP001079657"/>
    </source>
</evidence>
<dbReference type="EMBL" id="JAPQES010000001">
    <property type="protein sequence ID" value="MCY6369911.1"/>
    <property type="molecule type" value="Genomic_DNA"/>
</dbReference>
<dbReference type="InterPro" id="IPR036388">
    <property type="entry name" value="WH-like_DNA-bd_sf"/>
</dbReference>
<feature type="domain" description="RNA polymerase sigma-70 region 2" evidence="5">
    <location>
        <begin position="22"/>
        <end position="87"/>
    </location>
</feature>
<dbReference type="InterPro" id="IPR039425">
    <property type="entry name" value="RNA_pol_sigma-70-like"/>
</dbReference>
<organism evidence="7 8">
    <name type="scientific">Clostridium ganghwense</name>
    <dbReference type="NCBI Taxonomy" id="312089"/>
    <lineage>
        <taxon>Bacteria</taxon>
        <taxon>Bacillati</taxon>
        <taxon>Bacillota</taxon>
        <taxon>Clostridia</taxon>
        <taxon>Eubacteriales</taxon>
        <taxon>Clostridiaceae</taxon>
        <taxon>Clostridium</taxon>
    </lineage>
</organism>
<reference evidence="7" key="1">
    <citation type="submission" date="2022-12" db="EMBL/GenBank/DDBJ databases">
        <authorList>
            <person name="Wang J."/>
        </authorList>
    </citation>
    <scope>NUCLEOTIDE SEQUENCE</scope>
    <source>
        <strain evidence="7">HY-42-06</strain>
    </source>
</reference>
<proteinExistence type="inferred from homology"/>
<dbReference type="PANTHER" id="PTHR43133">
    <property type="entry name" value="RNA POLYMERASE ECF-TYPE SIGMA FACTO"/>
    <property type="match status" value="1"/>
</dbReference>
<dbReference type="SUPFAM" id="SSF88946">
    <property type="entry name" value="Sigma2 domain of RNA polymerase sigma factors"/>
    <property type="match status" value="1"/>
</dbReference>
<evidence type="ECO:0000259" key="5">
    <source>
        <dbReference type="Pfam" id="PF04542"/>
    </source>
</evidence>
<comment type="caution">
    <text evidence="7">The sequence shown here is derived from an EMBL/GenBank/DDBJ whole genome shotgun (WGS) entry which is preliminary data.</text>
</comment>
<keyword evidence="4" id="KW-0804">Transcription</keyword>
<evidence type="ECO:0000256" key="2">
    <source>
        <dbReference type="ARBA" id="ARBA00023015"/>
    </source>
</evidence>
<dbReference type="Pfam" id="PF04542">
    <property type="entry name" value="Sigma70_r2"/>
    <property type="match status" value="1"/>
</dbReference>
<dbReference type="CDD" id="cd06171">
    <property type="entry name" value="Sigma70_r4"/>
    <property type="match status" value="1"/>
</dbReference>
<dbReference type="Gene3D" id="1.10.1740.10">
    <property type="match status" value="1"/>
</dbReference>
<evidence type="ECO:0000256" key="3">
    <source>
        <dbReference type="ARBA" id="ARBA00023082"/>
    </source>
</evidence>
<protein>
    <submittedName>
        <fullName evidence="7">RNA polymerase sigma factor</fullName>
    </submittedName>
</protein>
<dbReference type="Proteomes" id="UP001079657">
    <property type="component" value="Unassembled WGS sequence"/>
</dbReference>
<feature type="domain" description="RNA polymerase sigma factor 70 region 4 type 2" evidence="6">
    <location>
        <begin position="123"/>
        <end position="171"/>
    </location>
</feature>
<dbReference type="InterPro" id="IPR014284">
    <property type="entry name" value="RNA_pol_sigma-70_dom"/>
</dbReference>
<evidence type="ECO:0000313" key="7">
    <source>
        <dbReference type="EMBL" id="MCY6369911.1"/>
    </source>
</evidence>
<keyword evidence="3" id="KW-0731">Sigma factor</keyword>
<keyword evidence="2" id="KW-0805">Transcription regulation</keyword>
<dbReference type="Pfam" id="PF08281">
    <property type="entry name" value="Sigma70_r4_2"/>
    <property type="match status" value="1"/>
</dbReference>
<dbReference type="InterPro" id="IPR013249">
    <property type="entry name" value="RNA_pol_sigma70_r4_t2"/>
</dbReference>